<dbReference type="GO" id="GO:0015108">
    <property type="term" value="F:chloride transmembrane transporter activity"/>
    <property type="evidence" value="ECO:0007669"/>
    <property type="project" value="InterPro"/>
</dbReference>
<keyword evidence="4" id="KW-0813">Transport</keyword>
<feature type="transmembrane region" description="Helical" evidence="6">
    <location>
        <begin position="57"/>
        <end position="76"/>
    </location>
</feature>
<keyword evidence="5 6" id="KW-0472">Membrane</keyword>
<dbReference type="GO" id="GO:0016020">
    <property type="term" value="C:membrane"/>
    <property type="evidence" value="ECO:0007669"/>
    <property type="project" value="UniProtKB-SubCell"/>
</dbReference>
<evidence type="ECO:0000256" key="4">
    <source>
        <dbReference type="ARBA" id="ARBA00023065"/>
    </source>
</evidence>
<evidence type="ECO:0000256" key="5">
    <source>
        <dbReference type="ARBA" id="ARBA00023136"/>
    </source>
</evidence>
<dbReference type="EMBL" id="UAVU01000003">
    <property type="protein sequence ID" value="SQA97371.1"/>
    <property type="molecule type" value="Genomic_DNA"/>
</dbReference>
<dbReference type="InterPro" id="IPR001807">
    <property type="entry name" value="ClC"/>
</dbReference>
<name>A0A2X2T5N0_9ENTR</name>
<evidence type="ECO:0000313" key="8">
    <source>
        <dbReference type="Proteomes" id="UP000251197"/>
    </source>
</evidence>
<dbReference type="SUPFAM" id="SSF81340">
    <property type="entry name" value="Clc chloride channel"/>
    <property type="match status" value="1"/>
</dbReference>
<keyword evidence="3 6" id="KW-1133">Transmembrane helix</keyword>
<keyword evidence="4" id="KW-0406">Ion transport</keyword>
<evidence type="ECO:0000256" key="2">
    <source>
        <dbReference type="ARBA" id="ARBA00022692"/>
    </source>
</evidence>
<evidence type="ECO:0000313" key="7">
    <source>
        <dbReference type="EMBL" id="SQA97371.1"/>
    </source>
</evidence>
<gene>
    <name evidence="7" type="primary">clcA_1</name>
    <name evidence="7" type="ORF">NCTC12120_01198</name>
</gene>
<sequence length="111" mass="11461">MLGLIQQAASGGGFSLIPIAAMGNYTIGMLLFLFVARVITTLLCFSSGAPGGIFAPMLALGTLLGTAFGTACAAWIPRVSFGYGHLCDCRMGALLAASLRAPLTLSCWCLR</sequence>
<evidence type="ECO:0000256" key="1">
    <source>
        <dbReference type="ARBA" id="ARBA00004141"/>
    </source>
</evidence>
<evidence type="ECO:0000256" key="3">
    <source>
        <dbReference type="ARBA" id="ARBA00022989"/>
    </source>
</evidence>
<accession>A0A2X2T5N0</accession>
<dbReference type="Gene3D" id="1.10.3080.10">
    <property type="entry name" value="Clc chloride channel"/>
    <property type="match status" value="1"/>
</dbReference>
<protein>
    <submittedName>
        <fullName evidence="7">H(+)/Cl(-) exchange transporter ClcA</fullName>
    </submittedName>
</protein>
<comment type="subcellular location">
    <subcellularLocation>
        <location evidence="1">Membrane</location>
        <topology evidence="1">Multi-pass membrane protein</topology>
    </subcellularLocation>
</comment>
<dbReference type="Pfam" id="PF00654">
    <property type="entry name" value="Voltage_CLC"/>
    <property type="match status" value="1"/>
</dbReference>
<dbReference type="Proteomes" id="UP000251197">
    <property type="component" value="Unassembled WGS sequence"/>
</dbReference>
<proteinExistence type="predicted"/>
<reference evidence="7 8" key="1">
    <citation type="submission" date="2018-06" db="EMBL/GenBank/DDBJ databases">
        <authorList>
            <consortium name="Pathogen Informatics"/>
            <person name="Doyle S."/>
        </authorList>
    </citation>
    <scope>NUCLEOTIDE SEQUENCE [LARGE SCALE GENOMIC DNA]</scope>
    <source>
        <strain evidence="7 8">NCTC12120</strain>
    </source>
</reference>
<organism evidence="7 8">
    <name type="scientific">Cedecea neteri</name>
    <dbReference type="NCBI Taxonomy" id="158822"/>
    <lineage>
        <taxon>Bacteria</taxon>
        <taxon>Pseudomonadati</taxon>
        <taxon>Pseudomonadota</taxon>
        <taxon>Gammaproteobacteria</taxon>
        <taxon>Enterobacterales</taxon>
        <taxon>Enterobacteriaceae</taxon>
        <taxon>Cedecea</taxon>
    </lineage>
</organism>
<keyword evidence="2 6" id="KW-0812">Transmembrane</keyword>
<dbReference type="AlphaFoldDB" id="A0A2X2T5N0"/>
<evidence type="ECO:0000256" key="6">
    <source>
        <dbReference type="SAM" id="Phobius"/>
    </source>
</evidence>
<dbReference type="InterPro" id="IPR014743">
    <property type="entry name" value="Cl-channel_core"/>
</dbReference>